<dbReference type="SUPFAM" id="SSF51126">
    <property type="entry name" value="Pectin lyase-like"/>
    <property type="match status" value="1"/>
</dbReference>
<dbReference type="RefSeq" id="WP_189082947.1">
    <property type="nucleotide sequence ID" value="NZ_BMMX01000068.1"/>
</dbReference>
<reference evidence="3" key="1">
    <citation type="journal article" date="2014" name="Int. J. Syst. Evol. Microbiol.">
        <title>Complete genome sequence of Corynebacterium casei LMG S-19264T (=DSM 44701T), isolated from a smear-ripened cheese.</title>
        <authorList>
            <consortium name="US DOE Joint Genome Institute (JGI-PGF)"/>
            <person name="Walter F."/>
            <person name="Albersmeier A."/>
            <person name="Kalinowski J."/>
            <person name="Ruckert C."/>
        </authorList>
    </citation>
    <scope>NUCLEOTIDE SEQUENCE</scope>
    <source>
        <strain evidence="3">CGMCC 4.7299</strain>
    </source>
</reference>
<comment type="caution">
    <text evidence="3">The sequence shown here is derived from an EMBL/GenBank/DDBJ whole genome shotgun (WGS) entry which is preliminary data.</text>
</comment>
<dbReference type="Gene3D" id="2.160.20.10">
    <property type="entry name" value="Single-stranded right-handed beta-helix, Pectin lyase-like"/>
    <property type="match status" value="1"/>
</dbReference>
<feature type="compositionally biased region" description="Low complexity" evidence="1">
    <location>
        <begin position="9"/>
        <end position="23"/>
    </location>
</feature>
<dbReference type="InterPro" id="IPR011050">
    <property type="entry name" value="Pectin_lyase_fold/virulence"/>
</dbReference>
<dbReference type="EMBL" id="BMMX01000068">
    <property type="protein sequence ID" value="GGL19514.1"/>
    <property type="molecule type" value="Genomic_DNA"/>
</dbReference>
<keyword evidence="4" id="KW-1185">Reference proteome</keyword>
<organism evidence="3 4">
    <name type="scientific">Mangrovihabitans endophyticus</name>
    <dbReference type="NCBI Taxonomy" id="1751298"/>
    <lineage>
        <taxon>Bacteria</taxon>
        <taxon>Bacillati</taxon>
        <taxon>Actinomycetota</taxon>
        <taxon>Actinomycetes</taxon>
        <taxon>Micromonosporales</taxon>
        <taxon>Micromonosporaceae</taxon>
        <taxon>Mangrovihabitans</taxon>
    </lineage>
</organism>
<dbReference type="Pfam" id="PF12708">
    <property type="entry name" value="Pect-lyase_RHGA_epim"/>
    <property type="match status" value="1"/>
</dbReference>
<proteinExistence type="predicted"/>
<accession>A0A8J3C4X0</accession>
<evidence type="ECO:0000256" key="1">
    <source>
        <dbReference type="SAM" id="MobiDB-lite"/>
    </source>
</evidence>
<evidence type="ECO:0000259" key="2">
    <source>
        <dbReference type="Pfam" id="PF12708"/>
    </source>
</evidence>
<evidence type="ECO:0000313" key="4">
    <source>
        <dbReference type="Proteomes" id="UP000656042"/>
    </source>
</evidence>
<reference evidence="3" key="2">
    <citation type="submission" date="2020-09" db="EMBL/GenBank/DDBJ databases">
        <authorList>
            <person name="Sun Q."/>
            <person name="Zhou Y."/>
        </authorList>
    </citation>
    <scope>NUCLEOTIDE SEQUENCE</scope>
    <source>
        <strain evidence="3">CGMCC 4.7299</strain>
    </source>
</reference>
<sequence length="464" mass="47217">MIPEPPGTEPSGTGPARLPAPGAAVPRRRAMASMGALVAGTGVLGVGAGAYGKGLTTPAGHGYDVRDFGASGDGVADDTGALQDALDAARASGGIVFVPPGVYLTRRLALGSRVHLRGAGGDATVLRLAPDANTAVLESAGFDAGGRGRGDGGIHGFSVRDLTVDGNRAQGNPVGCGLRLYGYGYELADVTVFGCGADGVASVWGTAGDLPSPSHQMESRVTGLRTHDNGGHGVNFAGPHDSMFVNCLSFQNGGAGFQMAGNAYGTLMVNCHAWGVRQKVSFELAASGIGCVNCYADLDGGVGVRISRNDCRWVAGYVQGANHAGPATEIGVQFVPGARPEEPAGSTIDTQIRNCATAAVDFGADRGLSSVRATLSQPGVTGRAGTGRGWIGRPARNTQVEITHGLGHPTKNLVVRPAFDLRSEQTPVPPDDGAVRVFAREQGGQVQLCVRFPDGSVQVLAAGN</sequence>
<feature type="domain" description="Rhamnogalacturonase A/B/Epimerase-like pectate lyase" evidence="2">
    <location>
        <begin position="65"/>
        <end position="274"/>
    </location>
</feature>
<dbReference type="InterPro" id="IPR012334">
    <property type="entry name" value="Pectin_lyas_fold"/>
</dbReference>
<dbReference type="AlphaFoldDB" id="A0A8J3C4X0"/>
<gene>
    <name evidence="3" type="ORF">GCM10012284_62570</name>
</gene>
<dbReference type="Proteomes" id="UP000656042">
    <property type="component" value="Unassembled WGS sequence"/>
</dbReference>
<evidence type="ECO:0000313" key="3">
    <source>
        <dbReference type="EMBL" id="GGL19514.1"/>
    </source>
</evidence>
<feature type="region of interest" description="Disordered" evidence="1">
    <location>
        <begin position="1"/>
        <end position="23"/>
    </location>
</feature>
<dbReference type="InterPro" id="IPR024535">
    <property type="entry name" value="RHGA/B-epi-like_pectate_lyase"/>
</dbReference>
<name>A0A8J3C4X0_9ACTN</name>
<protein>
    <recommendedName>
        <fullName evidence="2">Rhamnogalacturonase A/B/Epimerase-like pectate lyase domain-containing protein</fullName>
    </recommendedName>
</protein>